<dbReference type="AlphaFoldDB" id="A0A5M6C6C7"/>
<reference evidence="2" key="1">
    <citation type="submission" date="2017-08" db="EMBL/GenBank/DDBJ databases">
        <authorList>
            <person name="Cuomo C."/>
            <person name="Billmyre B."/>
            <person name="Heitman J."/>
        </authorList>
    </citation>
    <scope>NUCLEOTIDE SEQUENCE</scope>
    <source>
        <strain evidence="2">CBS 12478</strain>
    </source>
</reference>
<feature type="compositionally biased region" description="Low complexity" evidence="1">
    <location>
        <begin position="194"/>
        <end position="203"/>
    </location>
</feature>
<feature type="compositionally biased region" description="Polar residues" evidence="1">
    <location>
        <begin position="41"/>
        <end position="57"/>
    </location>
</feature>
<accession>A0A5M6C6C7</accession>
<dbReference type="EMBL" id="CP144057">
    <property type="protein sequence ID" value="WWD19738.1"/>
    <property type="molecule type" value="Genomic_DNA"/>
</dbReference>
<reference evidence="2" key="2">
    <citation type="submission" date="2024-01" db="EMBL/GenBank/DDBJ databases">
        <title>Comparative genomics of Cryptococcus and Kwoniella reveals pathogenesis evolution and contrasting modes of karyotype evolution via chromosome fusion or intercentromeric recombination.</title>
        <authorList>
            <person name="Coelho M.A."/>
            <person name="David-Palma M."/>
            <person name="Shea T."/>
            <person name="Bowers K."/>
            <person name="McGinley-Smith S."/>
            <person name="Mohammad A.W."/>
            <person name="Gnirke A."/>
            <person name="Yurkov A.M."/>
            <person name="Nowrousian M."/>
            <person name="Sun S."/>
            <person name="Cuomo C.A."/>
            <person name="Heitman J."/>
        </authorList>
    </citation>
    <scope>NUCLEOTIDE SEQUENCE</scope>
    <source>
        <strain evidence="2">CBS 12478</strain>
    </source>
</reference>
<feature type="region of interest" description="Disordered" evidence="1">
    <location>
        <begin position="14"/>
        <end position="115"/>
    </location>
</feature>
<feature type="compositionally biased region" description="Polar residues" evidence="1">
    <location>
        <begin position="304"/>
        <end position="320"/>
    </location>
</feature>
<name>A0A5M6C6C7_9TREE</name>
<organism evidence="2 3">
    <name type="scientific">Kwoniella shandongensis</name>
    <dbReference type="NCBI Taxonomy" id="1734106"/>
    <lineage>
        <taxon>Eukaryota</taxon>
        <taxon>Fungi</taxon>
        <taxon>Dikarya</taxon>
        <taxon>Basidiomycota</taxon>
        <taxon>Agaricomycotina</taxon>
        <taxon>Tremellomycetes</taxon>
        <taxon>Tremellales</taxon>
        <taxon>Cryptococcaceae</taxon>
        <taxon>Kwoniella</taxon>
    </lineage>
</organism>
<feature type="region of interest" description="Disordered" evidence="1">
    <location>
        <begin position="284"/>
        <end position="470"/>
    </location>
</feature>
<feature type="region of interest" description="Disordered" evidence="1">
    <location>
        <begin position="505"/>
        <end position="545"/>
    </location>
</feature>
<keyword evidence="3" id="KW-1185">Reference proteome</keyword>
<gene>
    <name evidence="2" type="ORF">CI109_104202</name>
</gene>
<feature type="region of interest" description="Disordered" evidence="1">
    <location>
        <begin position="142"/>
        <end position="268"/>
    </location>
</feature>
<dbReference type="KEGG" id="ksn:43588186"/>
<sequence>MPVDADAYMAGAIPTLSRGGSWLPDRGTSAPPGSLPPGTHSHGTGSSNFGGASSVLGSPSPHFPFPQTPDTPRLSPGLRPSVTGSGVPFPLYTPRATWSASPTEYFPSPRIDDKHSFDRYKSESRSKTSFLYLNHPNPAKHREPYFDNHLPADGGHEWEAQGGSPKFTSPEPEYRLRKGRSARVAHPPEPCQIPSRPSSPGSPYRKLHSEEVFPPDPPSPYHRLVTHLRPPSPPQSKHARPPIQRRHTATPHILSPKPRGHHEPDLTRSAQLNSRLARLSLQGRECHTPDPESSPKLPSPLSPTRSAHPSVESTASSMPNSKVRPIQHKVVDQLRRTRHLSTPQPSGPERGRSAMHDPVHKTHSQKTDRSFVEPVPTNSTHNRHHIPRRSSVDFPRTRSHSSASNQEGTVHAQHRTPPGYISPLGDDLYDRYSPHPAAPVPEWMERQLRTSHSQPSLSKRSPSSTTKQEDYIPIGYARPVKELAWNRTGPAMKTYGIAWLREGEAESLPEGPKGPRWEVARPPRAEQVQGGGWWQSGADGTSAGR</sequence>
<feature type="compositionally biased region" description="Basic residues" evidence="1">
    <location>
        <begin position="237"/>
        <end position="249"/>
    </location>
</feature>
<feature type="compositionally biased region" description="Low complexity" evidence="1">
    <location>
        <begin position="451"/>
        <end position="464"/>
    </location>
</feature>
<proteinExistence type="predicted"/>
<dbReference type="OrthoDB" id="2564196at2759"/>
<dbReference type="Proteomes" id="UP000322225">
    <property type="component" value="Chromosome 7"/>
</dbReference>
<evidence type="ECO:0000313" key="2">
    <source>
        <dbReference type="EMBL" id="WWD19738.1"/>
    </source>
</evidence>
<protein>
    <submittedName>
        <fullName evidence="2">Uncharacterized protein</fullName>
    </submittedName>
</protein>
<evidence type="ECO:0000313" key="3">
    <source>
        <dbReference type="Proteomes" id="UP000322225"/>
    </source>
</evidence>
<feature type="compositionally biased region" description="Basic and acidic residues" evidence="1">
    <location>
        <begin position="513"/>
        <end position="524"/>
    </location>
</feature>
<feature type="compositionally biased region" description="Basic and acidic residues" evidence="1">
    <location>
        <begin position="349"/>
        <end position="371"/>
    </location>
</feature>
<dbReference type="GeneID" id="43588186"/>
<dbReference type="RefSeq" id="XP_031861657.1">
    <property type="nucleotide sequence ID" value="XM_032004055.1"/>
</dbReference>
<evidence type="ECO:0000256" key="1">
    <source>
        <dbReference type="SAM" id="MobiDB-lite"/>
    </source>
</evidence>